<accession>A0ABU6XMS6</accession>
<keyword evidence="2" id="KW-0645">Protease</keyword>
<evidence type="ECO:0000313" key="6">
    <source>
        <dbReference type="EMBL" id="MED6198083.1"/>
    </source>
</evidence>
<comment type="similarity">
    <text evidence="1">Belongs to the peptidase C48 family.</text>
</comment>
<evidence type="ECO:0000256" key="1">
    <source>
        <dbReference type="ARBA" id="ARBA00005234"/>
    </source>
</evidence>
<feature type="domain" description="Ubiquitin-like protease family profile" evidence="5">
    <location>
        <begin position="501"/>
        <end position="559"/>
    </location>
</feature>
<dbReference type="PANTHER" id="PTHR34835">
    <property type="entry name" value="OS07G0283600 PROTEIN-RELATED"/>
    <property type="match status" value="1"/>
</dbReference>
<organism evidence="6 7">
    <name type="scientific">Stylosanthes scabra</name>
    <dbReference type="NCBI Taxonomy" id="79078"/>
    <lineage>
        <taxon>Eukaryota</taxon>
        <taxon>Viridiplantae</taxon>
        <taxon>Streptophyta</taxon>
        <taxon>Embryophyta</taxon>
        <taxon>Tracheophyta</taxon>
        <taxon>Spermatophyta</taxon>
        <taxon>Magnoliopsida</taxon>
        <taxon>eudicotyledons</taxon>
        <taxon>Gunneridae</taxon>
        <taxon>Pentapetalae</taxon>
        <taxon>rosids</taxon>
        <taxon>fabids</taxon>
        <taxon>Fabales</taxon>
        <taxon>Fabaceae</taxon>
        <taxon>Papilionoideae</taxon>
        <taxon>50 kb inversion clade</taxon>
        <taxon>dalbergioids sensu lato</taxon>
        <taxon>Dalbergieae</taxon>
        <taxon>Pterocarpus clade</taxon>
        <taxon>Stylosanthes</taxon>
    </lineage>
</organism>
<feature type="region of interest" description="Disordered" evidence="4">
    <location>
        <begin position="313"/>
        <end position="334"/>
    </location>
</feature>
<proteinExistence type="inferred from homology"/>
<sequence length="586" mass="67230">MISEIFKAFGEPQNELRMTEVDAIGFTCLSQIPKWSLKQDIIVLMAKRYNLQKDCLMMDVDNIQVNGASIGHALGLPSCGFGSSNVLCFEYSTRYEFPSFDKKNPEHEQIKSTFQGKSLKWLKDFVLECPMTSEEEKRVFRHAFLLMVVKGFLCPTPSANISPEMHLPPILDVENPMKYNWSLQSFHWLRDGIDEHQNKGKKHIGGCTFALLILYFQTMKCGPLEFCDCQKPWSLQWSTNALDEKAKAVQKKYLKNKTKSKEEVEVEVDKKKTVKKRVSKKKRVEKDDDDSEENIPIVKKKAARITIEKNKVDSPKERQVHPNVENLEEEKEKQEQMEKEEAIKNWSQIQREMNRQVQHEKIPEIESTEWKEFFEELNSDPVYAMNVLGGFSDTPSPARSSLTLGLIQDPKPLRALPASPVEDEIAPSDEELTDVDKNTIYNWVMRSSKNKQVLGVSVAWNCVPFDIYLSRGDLLSLKSREWVNSNGKIIHDMVKVAIPSFMHTSEGFECEYADVPKQPNKDDCGIFVILFMEQCNEGSSLSSFNNDDLKAIRKDLAFRILFNPLNGLKSVLLSESGAARKRMFQN</sequence>
<dbReference type="InterPro" id="IPR003653">
    <property type="entry name" value="Peptidase_C48_C"/>
</dbReference>
<keyword evidence="3" id="KW-0378">Hydrolase</keyword>
<protein>
    <recommendedName>
        <fullName evidence="5">Ubiquitin-like protease family profile domain-containing protein</fullName>
    </recommendedName>
</protein>
<dbReference type="PANTHER" id="PTHR34835:SF82">
    <property type="entry name" value="OS01G0826651 PROTEIN"/>
    <property type="match status" value="1"/>
</dbReference>
<reference evidence="6 7" key="1">
    <citation type="journal article" date="2023" name="Plants (Basel)">
        <title>Bridging the Gap: Combining Genomics and Transcriptomics Approaches to Understand Stylosanthes scabra, an Orphan Legume from the Brazilian Caatinga.</title>
        <authorList>
            <person name="Ferreira-Neto J.R.C."/>
            <person name="da Silva M.D."/>
            <person name="Binneck E."/>
            <person name="de Melo N.F."/>
            <person name="da Silva R.H."/>
            <person name="de Melo A.L.T.M."/>
            <person name="Pandolfi V."/>
            <person name="Bustamante F.O."/>
            <person name="Brasileiro-Vidal A.C."/>
            <person name="Benko-Iseppon A.M."/>
        </authorList>
    </citation>
    <scope>NUCLEOTIDE SEQUENCE [LARGE SCALE GENOMIC DNA]</scope>
    <source>
        <tissue evidence="6">Leaves</tissue>
    </source>
</reference>
<name>A0ABU6XMS6_9FABA</name>
<dbReference type="Pfam" id="PF02902">
    <property type="entry name" value="Peptidase_C48"/>
    <property type="match status" value="1"/>
</dbReference>
<dbReference type="Gene3D" id="3.40.395.10">
    <property type="entry name" value="Adenoviral Proteinase, Chain A"/>
    <property type="match status" value="1"/>
</dbReference>
<evidence type="ECO:0000256" key="2">
    <source>
        <dbReference type="ARBA" id="ARBA00022670"/>
    </source>
</evidence>
<evidence type="ECO:0000259" key="5">
    <source>
        <dbReference type="Pfam" id="PF02902"/>
    </source>
</evidence>
<keyword evidence="7" id="KW-1185">Reference proteome</keyword>
<evidence type="ECO:0000256" key="4">
    <source>
        <dbReference type="SAM" id="MobiDB-lite"/>
    </source>
</evidence>
<dbReference type="EMBL" id="JASCZI010212035">
    <property type="protein sequence ID" value="MED6198083.1"/>
    <property type="molecule type" value="Genomic_DNA"/>
</dbReference>
<dbReference type="InterPro" id="IPR038765">
    <property type="entry name" value="Papain-like_cys_pep_sf"/>
</dbReference>
<evidence type="ECO:0000313" key="7">
    <source>
        <dbReference type="Proteomes" id="UP001341840"/>
    </source>
</evidence>
<evidence type="ECO:0000256" key="3">
    <source>
        <dbReference type="ARBA" id="ARBA00022801"/>
    </source>
</evidence>
<dbReference type="SUPFAM" id="SSF54001">
    <property type="entry name" value="Cysteine proteinases"/>
    <property type="match status" value="1"/>
</dbReference>
<gene>
    <name evidence="6" type="ORF">PIB30_062731</name>
</gene>
<dbReference type="Proteomes" id="UP001341840">
    <property type="component" value="Unassembled WGS sequence"/>
</dbReference>
<comment type="caution">
    <text evidence="6">The sequence shown here is derived from an EMBL/GenBank/DDBJ whole genome shotgun (WGS) entry which is preliminary data.</text>
</comment>